<sequence length="56" mass="6282">MLEPMTAYEAGLMNEIRLLREENLDLKIKALELAKEINSLRSLAAQVQNLTARIAA</sequence>
<gene>
    <name evidence="2" type="ordered locus">GM21_3686</name>
</gene>
<proteinExistence type="predicted"/>
<evidence type="ECO:0000313" key="2">
    <source>
        <dbReference type="EMBL" id="ACT19707.1"/>
    </source>
</evidence>
<protein>
    <submittedName>
        <fullName evidence="2">Uncharacterized protein</fullName>
    </submittedName>
</protein>
<keyword evidence="1" id="KW-0175">Coiled coil</keyword>
<accession>C6E6S9</accession>
<feature type="coiled-coil region" evidence="1">
    <location>
        <begin position="16"/>
        <end position="53"/>
    </location>
</feature>
<reference evidence="2" key="1">
    <citation type="submission" date="2009-07" db="EMBL/GenBank/DDBJ databases">
        <title>Complete sequence of Geobacter sp. M21.</title>
        <authorList>
            <consortium name="US DOE Joint Genome Institute"/>
            <person name="Lucas S."/>
            <person name="Copeland A."/>
            <person name="Lapidus A."/>
            <person name="Glavina del Rio T."/>
            <person name="Dalin E."/>
            <person name="Tice H."/>
            <person name="Bruce D."/>
            <person name="Goodwin L."/>
            <person name="Pitluck S."/>
            <person name="Saunders E."/>
            <person name="Brettin T."/>
            <person name="Detter J.C."/>
            <person name="Han C."/>
            <person name="Larimer F."/>
            <person name="Land M."/>
            <person name="Hauser L."/>
            <person name="Kyrpides N."/>
            <person name="Ovchinnikova G."/>
            <person name="Lovley D."/>
        </authorList>
    </citation>
    <scope>NUCLEOTIDE SEQUENCE [LARGE SCALE GENOMIC DNA]</scope>
    <source>
        <strain evidence="2">M21</strain>
    </source>
</reference>
<name>C6E6S9_GEOSM</name>
<dbReference type="AlphaFoldDB" id="C6E6S9"/>
<organism evidence="2">
    <name type="scientific">Geobacter sp. (strain M21)</name>
    <dbReference type="NCBI Taxonomy" id="443144"/>
    <lineage>
        <taxon>Bacteria</taxon>
        <taxon>Pseudomonadati</taxon>
        <taxon>Thermodesulfobacteriota</taxon>
        <taxon>Desulfuromonadia</taxon>
        <taxon>Geobacterales</taxon>
        <taxon>Geobacteraceae</taxon>
        <taxon>Geobacter</taxon>
    </lineage>
</organism>
<dbReference type="HOGENOM" id="CLU_3007831_0_0_7"/>
<dbReference type="STRING" id="443144.GM21_3686"/>
<dbReference type="EMBL" id="CP001661">
    <property type="protein sequence ID" value="ACT19707.1"/>
    <property type="molecule type" value="Genomic_DNA"/>
</dbReference>
<dbReference type="KEGG" id="gem:GM21_3686"/>
<evidence type="ECO:0000256" key="1">
    <source>
        <dbReference type="SAM" id="Coils"/>
    </source>
</evidence>